<comment type="similarity">
    <text evidence="2">Belongs to the GTP-binding SRP family.</text>
</comment>
<dbReference type="STRING" id="1125725.HMPREF1325_1919"/>
<evidence type="ECO:0000256" key="10">
    <source>
        <dbReference type="ARBA" id="ARBA00048027"/>
    </source>
</evidence>
<dbReference type="InterPro" id="IPR036225">
    <property type="entry name" value="SRP/SRP_N"/>
</dbReference>
<evidence type="ECO:0000259" key="12">
    <source>
        <dbReference type="SMART" id="SM00962"/>
    </source>
</evidence>
<dbReference type="Proteomes" id="UP000016646">
    <property type="component" value="Unassembled WGS sequence"/>
</dbReference>
<organism evidence="13 15">
    <name type="scientific">Treponema socranskii subsp. socranskii VPI DR56BR1116 = ATCC 35536</name>
    <dbReference type="NCBI Taxonomy" id="1125725"/>
    <lineage>
        <taxon>Bacteria</taxon>
        <taxon>Pseudomonadati</taxon>
        <taxon>Spirochaetota</taxon>
        <taxon>Spirochaetia</taxon>
        <taxon>Spirochaetales</taxon>
        <taxon>Treponemataceae</taxon>
        <taxon>Treponema</taxon>
    </lineage>
</organism>
<dbReference type="GO" id="GO:0005525">
    <property type="term" value="F:GTP binding"/>
    <property type="evidence" value="ECO:0007669"/>
    <property type="project" value="UniProtKB-KW"/>
</dbReference>
<evidence type="ECO:0000256" key="2">
    <source>
        <dbReference type="ARBA" id="ARBA00008531"/>
    </source>
</evidence>
<dbReference type="GO" id="GO:0006614">
    <property type="term" value="P:SRP-dependent cotranslational protein targeting to membrane"/>
    <property type="evidence" value="ECO:0007669"/>
    <property type="project" value="InterPro"/>
</dbReference>
<dbReference type="PANTHER" id="PTHR43134:SF1">
    <property type="entry name" value="SIGNAL RECOGNITION PARTICLE RECEPTOR SUBUNIT ALPHA"/>
    <property type="match status" value="1"/>
</dbReference>
<accession>U1GTG3</accession>
<dbReference type="InterPro" id="IPR027417">
    <property type="entry name" value="P-loop_NTPase"/>
</dbReference>
<keyword evidence="4" id="KW-0963">Cytoplasm</keyword>
<dbReference type="Proteomes" id="UP000016412">
    <property type="component" value="Unassembled WGS sequence"/>
</dbReference>
<dbReference type="RefSeq" id="WP_021329769.1">
    <property type="nucleotide sequence ID" value="NZ_AUZJ01000014.1"/>
</dbReference>
<dbReference type="Gene3D" id="3.40.50.300">
    <property type="entry name" value="P-loop containing nucleotide triphosphate hydrolases"/>
    <property type="match status" value="1"/>
</dbReference>
<keyword evidence="3" id="KW-1003">Cell membrane</keyword>
<evidence type="ECO:0000256" key="5">
    <source>
        <dbReference type="ARBA" id="ARBA00022741"/>
    </source>
</evidence>
<name>U1GTG3_TRESO</name>
<comment type="catalytic activity">
    <reaction evidence="10">
        <text>GTP + H2O = GDP + phosphate + H(+)</text>
        <dbReference type="Rhea" id="RHEA:19669"/>
        <dbReference type="ChEBI" id="CHEBI:15377"/>
        <dbReference type="ChEBI" id="CHEBI:15378"/>
        <dbReference type="ChEBI" id="CHEBI:37565"/>
        <dbReference type="ChEBI" id="CHEBI:43474"/>
        <dbReference type="ChEBI" id="CHEBI:58189"/>
        <dbReference type="EC" id="3.6.5.4"/>
    </reaction>
</comment>
<dbReference type="Pfam" id="PF00448">
    <property type="entry name" value="SRP54"/>
    <property type="match status" value="1"/>
</dbReference>
<proteinExistence type="inferred from homology"/>
<keyword evidence="9" id="KW-0675">Receptor</keyword>
<dbReference type="PATRIC" id="fig|1125725.3.peg.732"/>
<dbReference type="eggNOG" id="COG0552">
    <property type="taxonomic scope" value="Bacteria"/>
</dbReference>
<dbReference type="PANTHER" id="PTHR43134">
    <property type="entry name" value="SIGNAL RECOGNITION PARTICLE RECEPTOR SUBUNIT ALPHA"/>
    <property type="match status" value="1"/>
</dbReference>
<dbReference type="NCBIfam" id="TIGR00064">
    <property type="entry name" value="ftsY"/>
    <property type="match status" value="1"/>
</dbReference>
<keyword evidence="16" id="KW-1185">Reference proteome</keyword>
<evidence type="ECO:0000313" key="15">
    <source>
        <dbReference type="Proteomes" id="UP000016412"/>
    </source>
</evidence>
<keyword evidence="5" id="KW-0547">Nucleotide-binding</keyword>
<evidence type="ECO:0000313" key="16">
    <source>
        <dbReference type="Proteomes" id="UP000016646"/>
    </source>
</evidence>
<dbReference type="InterPro" id="IPR000897">
    <property type="entry name" value="SRP54_GTPase_dom"/>
</dbReference>
<dbReference type="GO" id="GO:0005886">
    <property type="term" value="C:plasma membrane"/>
    <property type="evidence" value="ECO:0007669"/>
    <property type="project" value="UniProtKB-SubCell"/>
</dbReference>
<evidence type="ECO:0000256" key="9">
    <source>
        <dbReference type="ARBA" id="ARBA00023170"/>
    </source>
</evidence>
<dbReference type="InterPro" id="IPR004390">
    <property type="entry name" value="SR_rcpt_FtsY"/>
</dbReference>
<dbReference type="SUPFAM" id="SSF47364">
    <property type="entry name" value="Domain of the SRP/SRP receptor G-proteins"/>
    <property type="match status" value="1"/>
</dbReference>
<dbReference type="AlphaFoldDB" id="U1GTG3"/>
<keyword evidence="7" id="KW-0342">GTP-binding</keyword>
<gene>
    <name evidence="13" type="primary">ftsY</name>
    <name evidence="14" type="ORF">HMPREF0860_1297</name>
    <name evidence="13" type="ORF">HMPREF1325_1919</name>
</gene>
<evidence type="ECO:0000256" key="4">
    <source>
        <dbReference type="ARBA" id="ARBA00022490"/>
    </source>
</evidence>
<comment type="subcellular location">
    <subcellularLocation>
        <location evidence="1">Cell membrane</location>
        <topology evidence="1">Peripheral membrane protein</topology>
        <orientation evidence="1">Cytoplasmic side</orientation>
    </subcellularLocation>
</comment>
<protein>
    <submittedName>
        <fullName evidence="13">Signal recognition particle-docking protein FtsY</fullName>
    </submittedName>
</protein>
<evidence type="ECO:0000313" key="13">
    <source>
        <dbReference type="EMBL" id="ERF61225.1"/>
    </source>
</evidence>
<dbReference type="InterPro" id="IPR013822">
    <property type="entry name" value="Signal_recog_particl_SRP54_hlx"/>
</dbReference>
<dbReference type="SMART" id="SM00962">
    <property type="entry name" value="SRP54"/>
    <property type="match status" value="1"/>
</dbReference>
<comment type="caution">
    <text evidence="13">The sequence shown here is derived from an EMBL/GenBank/DDBJ whole genome shotgun (WGS) entry which is preliminary data.</text>
</comment>
<evidence type="ECO:0000256" key="6">
    <source>
        <dbReference type="ARBA" id="ARBA00022801"/>
    </source>
</evidence>
<dbReference type="Gene3D" id="1.20.120.140">
    <property type="entry name" value="Signal recognition particle SRP54, nucleotide-binding domain"/>
    <property type="match status" value="1"/>
</dbReference>
<evidence type="ECO:0000256" key="1">
    <source>
        <dbReference type="ARBA" id="ARBA00004413"/>
    </source>
</evidence>
<reference evidence="15 16" key="1">
    <citation type="submission" date="2013-08" db="EMBL/GenBank/DDBJ databases">
        <authorList>
            <person name="Durkin A.S."/>
            <person name="Haft D.R."/>
            <person name="McCorrison J."/>
            <person name="Torralba M."/>
            <person name="Gillis M."/>
            <person name="Haft D.H."/>
            <person name="Methe B."/>
            <person name="Sutton G."/>
            <person name="Nelson K.E."/>
        </authorList>
    </citation>
    <scope>NUCLEOTIDE SEQUENCE [LARGE SCALE GENOMIC DNA]</scope>
    <source>
        <strain evidence="14 16">ATCC 35536</strain>
        <strain evidence="13 15">VPI DR56BR1116</strain>
    </source>
</reference>
<evidence type="ECO:0000313" key="14">
    <source>
        <dbReference type="EMBL" id="ERK04730.1"/>
    </source>
</evidence>
<feature type="domain" description="AAA+ ATPase" evidence="11">
    <location>
        <begin position="87"/>
        <end position="245"/>
    </location>
</feature>
<dbReference type="InterPro" id="IPR003593">
    <property type="entry name" value="AAA+_ATPase"/>
</dbReference>
<dbReference type="GO" id="GO:0003924">
    <property type="term" value="F:GTPase activity"/>
    <property type="evidence" value="ECO:0007669"/>
    <property type="project" value="TreeGrafter"/>
</dbReference>
<dbReference type="EMBL" id="AUZJ01000014">
    <property type="protein sequence ID" value="ERF61225.1"/>
    <property type="molecule type" value="Genomic_DNA"/>
</dbReference>
<dbReference type="Pfam" id="PF02881">
    <property type="entry name" value="SRP54_N"/>
    <property type="match status" value="1"/>
</dbReference>
<feature type="domain" description="SRP54-type proteins GTP-binding" evidence="12">
    <location>
        <begin position="88"/>
        <end position="290"/>
    </location>
</feature>
<dbReference type="InterPro" id="IPR042101">
    <property type="entry name" value="SRP54_N_sf"/>
</dbReference>
<sequence length="292" mass="31027">MAKISFAQRMRDLFGGRDKDDEAIFDDLTDALIEGDVGAKAAVEIADELRVACQKNHAHGKDEVMHELEAILLRCVKEVSLVPVSGKTNVWMLLGVNGVGKTTTSAKLANAFKDAISGEVVLASADTFRAAAIEQLALHGENLGVRVVSHQHGSDPAAVVFDAADAVRAKGGGLVLADTAGRLHNKENLVRELGKIDRTCLQKADEGCYKRILVVDATTGQNAFRQAEVFGEAVSVDALVLTKYDSTAKGGIAVSVGKELGIPVAFVCTGEKYGDIAPFSAERYVKEFLGSE</sequence>
<dbReference type="EMBL" id="AVQI01000016">
    <property type="protein sequence ID" value="ERK04730.1"/>
    <property type="molecule type" value="Genomic_DNA"/>
</dbReference>
<evidence type="ECO:0000256" key="3">
    <source>
        <dbReference type="ARBA" id="ARBA00022475"/>
    </source>
</evidence>
<dbReference type="OrthoDB" id="9804720at2"/>
<keyword evidence="8" id="KW-0472">Membrane</keyword>
<dbReference type="GO" id="GO:0005047">
    <property type="term" value="F:signal recognition particle binding"/>
    <property type="evidence" value="ECO:0007669"/>
    <property type="project" value="TreeGrafter"/>
</dbReference>
<evidence type="ECO:0000256" key="7">
    <source>
        <dbReference type="ARBA" id="ARBA00023134"/>
    </source>
</evidence>
<evidence type="ECO:0000259" key="11">
    <source>
        <dbReference type="SMART" id="SM00382"/>
    </source>
</evidence>
<keyword evidence="6" id="KW-0378">Hydrolase</keyword>
<dbReference type="SMART" id="SM00382">
    <property type="entry name" value="AAA"/>
    <property type="match status" value="1"/>
</dbReference>
<dbReference type="SUPFAM" id="SSF52540">
    <property type="entry name" value="P-loop containing nucleoside triphosphate hydrolases"/>
    <property type="match status" value="1"/>
</dbReference>
<dbReference type="GO" id="GO:0005737">
    <property type="term" value="C:cytoplasm"/>
    <property type="evidence" value="ECO:0007669"/>
    <property type="project" value="UniProtKB-ARBA"/>
</dbReference>
<evidence type="ECO:0000256" key="8">
    <source>
        <dbReference type="ARBA" id="ARBA00023136"/>
    </source>
</evidence>